<dbReference type="EMBL" id="JAUSUD010000012">
    <property type="protein sequence ID" value="MDQ0231424.1"/>
    <property type="molecule type" value="Genomic_DNA"/>
</dbReference>
<evidence type="ECO:0000313" key="2">
    <source>
        <dbReference type="EMBL" id="MDQ0231424.1"/>
    </source>
</evidence>
<keyword evidence="3" id="KW-1185">Reference proteome</keyword>
<dbReference type="Proteomes" id="UP001234495">
    <property type="component" value="Unassembled WGS sequence"/>
</dbReference>
<feature type="coiled-coil region" evidence="1">
    <location>
        <begin position="46"/>
        <end position="87"/>
    </location>
</feature>
<accession>A0ABT9ZHP9</accession>
<comment type="caution">
    <text evidence="2">The sequence shown here is derived from an EMBL/GenBank/DDBJ whole genome shotgun (WGS) entry which is preliminary data.</text>
</comment>
<evidence type="ECO:0000256" key="1">
    <source>
        <dbReference type="SAM" id="Coils"/>
    </source>
</evidence>
<keyword evidence="2" id="KW-0131">Cell cycle</keyword>
<dbReference type="GO" id="GO:0051301">
    <property type="term" value="P:cell division"/>
    <property type="evidence" value="ECO:0007669"/>
    <property type="project" value="UniProtKB-KW"/>
</dbReference>
<sequence>MIASPLAINHDKESVEIMLKKKIVAIGMISAALLTSAVGCSNEEEKAKEEANSTELKKEIQDLKLENSELKTENEKLKKKVEILQKSK</sequence>
<name>A0ABT9ZHP9_9BACI</name>
<gene>
    <name evidence="2" type="ORF">J2S19_002707</name>
</gene>
<proteinExistence type="predicted"/>
<dbReference type="RefSeq" id="WP_307342355.1">
    <property type="nucleotide sequence ID" value="NZ_JAUSUD010000012.1"/>
</dbReference>
<evidence type="ECO:0000313" key="3">
    <source>
        <dbReference type="Proteomes" id="UP001234495"/>
    </source>
</evidence>
<organism evidence="2 3">
    <name type="scientific">Metabacillus malikii</name>
    <dbReference type="NCBI Taxonomy" id="1504265"/>
    <lineage>
        <taxon>Bacteria</taxon>
        <taxon>Bacillati</taxon>
        <taxon>Bacillota</taxon>
        <taxon>Bacilli</taxon>
        <taxon>Bacillales</taxon>
        <taxon>Bacillaceae</taxon>
        <taxon>Metabacillus</taxon>
    </lineage>
</organism>
<keyword evidence="1" id="KW-0175">Coiled coil</keyword>
<reference evidence="2 3" key="1">
    <citation type="submission" date="2023-07" db="EMBL/GenBank/DDBJ databases">
        <title>Genomic Encyclopedia of Type Strains, Phase IV (KMG-IV): sequencing the most valuable type-strain genomes for metagenomic binning, comparative biology and taxonomic classification.</title>
        <authorList>
            <person name="Goeker M."/>
        </authorList>
    </citation>
    <scope>NUCLEOTIDE SEQUENCE [LARGE SCALE GENOMIC DNA]</scope>
    <source>
        <strain evidence="2 3">DSM 29005</strain>
    </source>
</reference>
<protein>
    <submittedName>
        <fullName evidence="2">Cell division protein FtsB</fullName>
    </submittedName>
</protein>
<keyword evidence="2" id="KW-0132">Cell division</keyword>